<dbReference type="InterPro" id="IPR007863">
    <property type="entry name" value="Peptidase_M16_C"/>
</dbReference>
<evidence type="ECO:0000256" key="3">
    <source>
        <dbReference type="ARBA" id="ARBA00022723"/>
    </source>
</evidence>
<dbReference type="Pfam" id="PF16187">
    <property type="entry name" value="Peptidase_M16_M"/>
    <property type="match status" value="1"/>
</dbReference>
<evidence type="ECO:0000259" key="10">
    <source>
        <dbReference type="Pfam" id="PF00675"/>
    </source>
</evidence>
<dbReference type="SUPFAM" id="SSF63411">
    <property type="entry name" value="LuxS/MPP-like metallohydrolase"/>
    <property type="match status" value="4"/>
</dbReference>
<evidence type="ECO:0000313" key="14">
    <source>
        <dbReference type="EMBL" id="ODN84979.1"/>
    </source>
</evidence>
<dbReference type="InterPro" id="IPR001431">
    <property type="entry name" value="Pept_M16_Zn_BS"/>
</dbReference>
<keyword evidence="5" id="KW-0862">Zinc</keyword>
<keyword evidence="15" id="KW-1185">Reference proteome</keyword>
<dbReference type="PANTHER" id="PTHR43690">
    <property type="entry name" value="NARDILYSIN"/>
    <property type="match status" value="1"/>
</dbReference>
<organism evidence="14 15">
    <name type="scientific">Cryptococcus amylolentus CBS 6039</name>
    <dbReference type="NCBI Taxonomy" id="1295533"/>
    <lineage>
        <taxon>Eukaryota</taxon>
        <taxon>Fungi</taxon>
        <taxon>Dikarya</taxon>
        <taxon>Basidiomycota</taxon>
        <taxon>Agaricomycotina</taxon>
        <taxon>Tremellomycetes</taxon>
        <taxon>Tremellales</taxon>
        <taxon>Cryptococcaceae</taxon>
        <taxon>Cryptococcus</taxon>
    </lineage>
</organism>
<keyword evidence="2" id="KW-0645">Protease</keyword>
<feature type="domain" description="Peptidase M16 C-terminal" evidence="11">
    <location>
        <begin position="321"/>
        <end position="507"/>
    </location>
</feature>
<dbReference type="GO" id="GO:0046872">
    <property type="term" value="F:metal ion binding"/>
    <property type="evidence" value="ECO:0007669"/>
    <property type="project" value="UniProtKB-KW"/>
</dbReference>
<evidence type="ECO:0000256" key="2">
    <source>
        <dbReference type="ARBA" id="ARBA00022670"/>
    </source>
</evidence>
<evidence type="ECO:0000313" key="15">
    <source>
        <dbReference type="Proteomes" id="UP000094065"/>
    </source>
</evidence>
<dbReference type="OrthoDB" id="952271at2759"/>
<evidence type="ECO:0000256" key="7">
    <source>
        <dbReference type="RuleBase" id="RU004447"/>
    </source>
</evidence>
<dbReference type="InterPro" id="IPR050626">
    <property type="entry name" value="Peptidase_M16"/>
</dbReference>
<dbReference type="Pfam" id="PF05193">
    <property type="entry name" value="Peptidase_M16_C"/>
    <property type="match status" value="1"/>
</dbReference>
<dbReference type="GO" id="GO:0005829">
    <property type="term" value="C:cytosol"/>
    <property type="evidence" value="ECO:0007669"/>
    <property type="project" value="TreeGrafter"/>
</dbReference>
<dbReference type="AlphaFoldDB" id="A0A1E3I8K5"/>
<comment type="caution">
    <text evidence="14">The sequence shown here is derived from an EMBL/GenBank/DDBJ whole genome shotgun (WGS) entry which is preliminary data.</text>
</comment>
<evidence type="ECO:0000256" key="5">
    <source>
        <dbReference type="ARBA" id="ARBA00022833"/>
    </source>
</evidence>
<sequence>MQPMEQWWFENKEMNSLRTSAAVTAPGSPFVFAIVLGFLLFQKGSLSFSFLVSMLRQISKLKGPARLIPRTRIQQTALRIPSIATQPSFRLSNQPVTIRAYATPARQPIRLPETPIMASPFPPCPPIPKASGPVSLIVPPTENRAHKYLTLENGLEVIVVSDPKADKAAASMDVGVGHLSDPEDLPGCAHFCEHLLFMGTKTHPQENAYSQYLSSNNGSSNAWTAMTSTNYFFDVSPDALEGALERFAGFFVEPLFNEDCTEREIKAVDSEHKKNLQNDVWRFYQLEKSLAKPGHPYGKFGTGNYESLWSIPKEAGRDPRRQLIEWWEKEYCARRMKLVVAGKEDVETLAKWVKEKFASIPVRTEGKPEVGRDGQRVVFEDSPFGPEQLQKFTFAKPVRDIRGLEMVFPFPDTEHLYESRPTHFLAHFLGHEGRGSVLSYLKKQGWVNTLRAGDYHDASGFSLFKVAVDLTPEGLQHYDDTAKAIFKYISLLRSQPPSRLAFDEIKAIADISFRFAEQGKTSHYCTNLSSWLQSPVPREKIVSSKWLVEEYKEDELSSALQLLDPRRANIVVTCKELPKSVQGTFDQKEEIYGTEYKRVKFSEEFLRETTAGAPIPELALPGPNLFIPKKFDVEKFEVAEPAKRPAILRDTPLSRLWYKRDDRFWLPKANLEIMLHSPILNVTPRNAVLSRLFCDLFSDAITEDVYDADLAELSFGLWNTSQWISISAGGFSDKLAVLTETMLDKFVNFQVDPKRFEEIQEATRLYWKNFALSDPYKIGRFWDSYATHEVMWTQEEKLRELEYITVADVQAFGKEMLARLHIETLVHGNTSPEGAKEIQDMLERVLSPRQLTATELKATRSLVLPASTEHVWEIPVPNKSEVNGAVIYQCHVGDPSDVTLRNHLSLFSQIASEPCFDTLRTKQQLGYIVSGHASQSSGAMGYSVLVQSERDPIFVETRIEAFLDGLKETLEGMSDEEFEKHRQSLIAKKEERPKNLNEESTRFWGRISDRYYEFARRENDVAVLKKATKQDVLNVLLNYIHTSSSTRAKLSIHLRSQYKGVKFDIAAAAPLVEAFTKAGIAVDPAAIQTLLTNNPTLQQVKDFGVAAIEGAANVAEEVKEQLKSVVDELKGSEEATEEQKEEVKLRPGNVYIENIEEFKARLVPSKAAVPVEPLRQLVAKL</sequence>
<keyword evidence="9" id="KW-0812">Transmembrane</keyword>
<proteinExistence type="inferred from homology"/>
<dbReference type="Gene3D" id="3.30.830.10">
    <property type="entry name" value="Metalloenzyme, LuxS/M16 peptidase-like"/>
    <property type="match status" value="4"/>
</dbReference>
<evidence type="ECO:0000256" key="9">
    <source>
        <dbReference type="SAM" id="Phobius"/>
    </source>
</evidence>
<keyword evidence="4" id="KW-0378">Hydrolase</keyword>
<evidence type="ECO:0000259" key="13">
    <source>
        <dbReference type="Pfam" id="PF22456"/>
    </source>
</evidence>
<dbReference type="FunFam" id="3.30.830.10:FF:000005">
    <property type="entry name" value="nardilysin isoform X1"/>
    <property type="match status" value="1"/>
</dbReference>
<dbReference type="EMBL" id="AWGJ01000001">
    <property type="protein sequence ID" value="ODN84979.1"/>
    <property type="molecule type" value="Genomic_DNA"/>
</dbReference>
<evidence type="ECO:0000259" key="11">
    <source>
        <dbReference type="Pfam" id="PF05193"/>
    </source>
</evidence>
<comment type="similarity">
    <text evidence="1 7">Belongs to the peptidase M16 family.</text>
</comment>
<dbReference type="InterPro" id="IPR011249">
    <property type="entry name" value="Metalloenz_LuxS/M16"/>
</dbReference>
<evidence type="ECO:0008006" key="16">
    <source>
        <dbReference type="Google" id="ProtNLM"/>
    </source>
</evidence>
<dbReference type="PROSITE" id="PS00143">
    <property type="entry name" value="INSULINASE"/>
    <property type="match status" value="1"/>
</dbReference>
<accession>A0A1E3I8K5</accession>
<dbReference type="FunFam" id="3.30.830.10:FF:000003">
    <property type="entry name" value="Insulin-degrading enzyme"/>
    <property type="match status" value="1"/>
</dbReference>
<evidence type="ECO:0000256" key="4">
    <source>
        <dbReference type="ARBA" id="ARBA00022801"/>
    </source>
</evidence>
<gene>
    <name evidence="14" type="ORF">L202_00824</name>
</gene>
<reference evidence="14 15" key="1">
    <citation type="submission" date="2016-06" db="EMBL/GenBank/DDBJ databases">
        <title>Evolution of pathogenesis and genome organization in the Tremellales.</title>
        <authorList>
            <person name="Cuomo C."/>
            <person name="Litvintseva A."/>
            <person name="Heitman J."/>
            <person name="Chen Y."/>
            <person name="Sun S."/>
            <person name="Springer D."/>
            <person name="Dromer F."/>
            <person name="Young S."/>
            <person name="Zeng Q."/>
            <person name="Chapman S."/>
            <person name="Gujja S."/>
            <person name="Saif S."/>
            <person name="Birren B."/>
        </authorList>
    </citation>
    <scope>NUCLEOTIDE SEQUENCE [LARGE SCALE GENOMIC DNA]</scope>
    <source>
        <strain evidence="14 15">CBS 6039</strain>
    </source>
</reference>
<dbReference type="InterPro" id="IPR054734">
    <property type="entry name" value="PqqF-like_C_4"/>
</dbReference>
<keyword evidence="3" id="KW-0479">Metal-binding</keyword>
<dbReference type="Pfam" id="PF00675">
    <property type="entry name" value="Peptidase_M16"/>
    <property type="match status" value="1"/>
</dbReference>
<dbReference type="GO" id="GO:0004222">
    <property type="term" value="F:metalloendopeptidase activity"/>
    <property type="evidence" value="ECO:0007669"/>
    <property type="project" value="InterPro"/>
</dbReference>
<dbReference type="FunFam" id="3.30.830.10:FF:000004">
    <property type="entry name" value="Putative insulin-degrading enzyme"/>
    <property type="match status" value="1"/>
</dbReference>
<feature type="domain" description="Coenzyme PQQ synthesis protein F-like C-terminal lobe" evidence="13">
    <location>
        <begin position="906"/>
        <end position="1004"/>
    </location>
</feature>
<keyword evidence="6" id="KW-0482">Metalloprotease</keyword>
<feature type="domain" description="Peptidase M16 middle/third" evidence="12">
    <location>
        <begin position="513"/>
        <end position="800"/>
    </location>
</feature>
<dbReference type="GeneID" id="30152133"/>
<dbReference type="Pfam" id="PF22456">
    <property type="entry name" value="PqqF-like_C_4"/>
    <property type="match status" value="1"/>
</dbReference>
<protein>
    <recommendedName>
        <fullName evidence="16">Insulysin</fullName>
    </recommendedName>
</protein>
<evidence type="ECO:0000259" key="12">
    <source>
        <dbReference type="Pfam" id="PF16187"/>
    </source>
</evidence>
<keyword evidence="8" id="KW-0175">Coiled coil</keyword>
<dbReference type="InterPro" id="IPR011765">
    <property type="entry name" value="Pept_M16_N"/>
</dbReference>
<dbReference type="GO" id="GO:0051603">
    <property type="term" value="P:proteolysis involved in protein catabolic process"/>
    <property type="evidence" value="ECO:0007669"/>
    <property type="project" value="TreeGrafter"/>
</dbReference>
<dbReference type="Proteomes" id="UP000094065">
    <property type="component" value="Unassembled WGS sequence"/>
</dbReference>
<feature type="domain" description="Peptidase M16 N-terminal" evidence="10">
    <location>
        <begin position="157"/>
        <end position="294"/>
    </location>
</feature>
<evidence type="ECO:0000256" key="8">
    <source>
        <dbReference type="SAM" id="Coils"/>
    </source>
</evidence>
<dbReference type="GO" id="GO:0005739">
    <property type="term" value="C:mitochondrion"/>
    <property type="evidence" value="ECO:0007669"/>
    <property type="project" value="TreeGrafter"/>
</dbReference>
<keyword evidence="9" id="KW-0472">Membrane</keyword>
<evidence type="ECO:0000256" key="1">
    <source>
        <dbReference type="ARBA" id="ARBA00007261"/>
    </source>
</evidence>
<evidence type="ECO:0000256" key="6">
    <source>
        <dbReference type="ARBA" id="ARBA00023049"/>
    </source>
</evidence>
<dbReference type="InterPro" id="IPR032632">
    <property type="entry name" value="Peptidase_M16_M"/>
</dbReference>
<dbReference type="STRING" id="1295533.A0A1E3I8K5"/>
<keyword evidence="9" id="KW-1133">Transmembrane helix</keyword>
<feature type="transmembrane region" description="Helical" evidence="9">
    <location>
        <begin position="21"/>
        <end position="41"/>
    </location>
</feature>
<dbReference type="RefSeq" id="XP_018998782.1">
    <property type="nucleotide sequence ID" value="XM_019134077.1"/>
</dbReference>
<name>A0A1E3I8K5_9TREE</name>
<feature type="coiled-coil region" evidence="8">
    <location>
        <begin position="1108"/>
        <end position="1146"/>
    </location>
</feature>
<dbReference type="PANTHER" id="PTHR43690:SF18">
    <property type="entry name" value="INSULIN-DEGRADING ENZYME-RELATED"/>
    <property type="match status" value="1"/>
</dbReference>
<dbReference type="GO" id="GO:0043171">
    <property type="term" value="P:peptide catabolic process"/>
    <property type="evidence" value="ECO:0007669"/>
    <property type="project" value="TreeGrafter"/>
</dbReference>